<evidence type="ECO:0000313" key="1">
    <source>
        <dbReference type="EMBL" id="CAI9916695.1"/>
    </source>
</evidence>
<evidence type="ECO:0000313" key="3">
    <source>
        <dbReference type="Proteomes" id="UP001642409"/>
    </source>
</evidence>
<gene>
    <name evidence="2" type="ORF">HINF_LOCUS20070</name>
    <name evidence="1" type="ORF">HINF_LOCUS4340</name>
</gene>
<proteinExistence type="predicted"/>
<sequence>MYTGVLFFVVIYVQHNLIFQKILLESRRSLNEYRYDDVKSKRNDDSFMYVKIPIGQLQQAKQRWKRVVWWLQVRKLQPKIHMRSQAAVILTQQLLHEPALLGAMITGSCIKKLIDQKYKQKTIEEAN</sequence>
<reference evidence="2 3" key="2">
    <citation type="submission" date="2024-07" db="EMBL/GenBank/DDBJ databases">
        <authorList>
            <person name="Akdeniz Z."/>
        </authorList>
    </citation>
    <scope>NUCLEOTIDE SEQUENCE [LARGE SCALE GENOMIC DNA]</scope>
</reference>
<comment type="caution">
    <text evidence="1">The sequence shown here is derived from an EMBL/GenBank/DDBJ whole genome shotgun (WGS) entry which is preliminary data.</text>
</comment>
<organism evidence="1">
    <name type="scientific">Hexamita inflata</name>
    <dbReference type="NCBI Taxonomy" id="28002"/>
    <lineage>
        <taxon>Eukaryota</taxon>
        <taxon>Metamonada</taxon>
        <taxon>Diplomonadida</taxon>
        <taxon>Hexamitidae</taxon>
        <taxon>Hexamitinae</taxon>
        <taxon>Hexamita</taxon>
    </lineage>
</organism>
<evidence type="ECO:0000313" key="2">
    <source>
        <dbReference type="EMBL" id="CAL6006253.1"/>
    </source>
</evidence>
<dbReference type="EMBL" id="CATOUU010000108">
    <property type="protein sequence ID" value="CAI9916695.1"/>
    <property type="molecule type" value="Genomic_DNA"/>
</dbReference>
<dbReference type="Proteomes" id="UP001642409">
    <property type="component" value="Unassembled WGS sequence"/>
</dbReference>
<dbReference type="AlphaFoldDB" id="A0AA86NCG2"/>
<accession>A0AA86NCG2</accession>
<protein>
    <submittedName>
        <fullName evidence="2">Hypothetical_protein</fullName>
    </submittedName>
</protein>
<dbReference type="EMBL" id="CAXDID020000053">
    <property type="protein sequence ID" value="CAL6006253.1"/>
    <property type="molecule type" value="Genomic_DNA"/>
</dbReference>
<reference evidence="1" key="1">
    <citation type="submission" date="2023-06" db="EMBL/GenBank/DDBJ databases">
        <authorList>
            <person name="Kurt Z."/>
        </authorList>
    </citation>
    <scope>NUCLEOTIDE SEQUENCE</scope>
</reference>
<keyword evidence="3" id="KW-1185">Reference proteome</keyword>
<name>A0AA86NCG2_9EUKA</name>